<evidence type="ECO:0000313" key="2">
    <source>
        <dbReference type="EMBL" id="QHT05833.1"/>
    </source>
</evidence>
<protein>
    <submittedName>
        <fullName evidence="2">Uncharacterized protein</fullName>
    </submittedName>
</protein>
<feature type="coiled-coil region" evidence="1">
    <location>
        <begin position="107"/>
        <end position="165"/>
    </location>
</feature>
<proteinExistence type="predicted"/>
<sequence length="289" mass="34201">MSEGYLKSINDYYEMKSKYEKSFKESKRNVKKNNLPERTLIMTREFIFDEDIKSDIQKIKRKCVGCEKNVGTIFKEDNRILKATCGDLTNPCSLNIEINLEETHNIHDLYKKQLKEIEEIKQKIIRKKLDLLFNLEKEDIVVSEFEKLKEEFNQLNEFLVSLEEKISNNYLVTNEENNEKIKKKDLLNSINKELMVNIHEFKKSINDYKSTTETTQVSNKFLSDGIDIYITKISTGLKKIRALKNEYMEMEVDISAQDWRPPYYLIKKELEETKHELSIKEGNVISNIK</sequence>
<name>A0A6C0CNG3_9ZZZZ</name>
<dbReference type="AlphaFoldDB" id="A0A6C0CNG3"/>
<organism evidence="2">
    <name type="scientific">viral metagenome</name>
    <dbReference type="NCBI Taxonomy" id="1070528"/>
    <lineage>
        <taxon>unclassified sequences</taxon>
        <taxon>metagenomes</taxon>
        <taxon>organismal metagenomes</taxon>
    </lineage>
</organism>
<accession>A0A6C0CNG3</accession>
<evidence type="ECO:0000256" key="1">
    <source>
        <dbReference type="SAM" id="Coils"/>
    </source>
</evidence>
<keyword evidence="1" id="KW-0175">Coiled coil</keyword>
<reference evidence="2" key="1">
    <citation type="journal article" date="2020" name="Nature">
        <title>Giant virus diversity and host interactions through global metagenomics.</title>
        <authorList>
            <person name="Schulz F."/>
            <person name="Roux S."/>
            <person name="Paez-Espino D."/>
            <person name="Jungbluth S."/>
            <person name="Walsh D.A."/>
            <person name="Denef V.J."/>
            <person name="McMahon K.D."/>
            <person name="Konstantinidis K.T."/>
            <person name="Eloe-Fadrosh E.A."/>
            <person name="Kyrpides N.C."/>
            <person name="Woyke T."/>
        </authorList>
    </citation>
    <scope>NUCLEOTIDE SEQUENCE</scope>
    <source>
        <strain evidence="2">GVMAG-M-3300021425-14</strain>
    </source>
</reference>
<dbReference type="EMBL" id="MN739460">
    <property type="protein sequence ID" value="QHT05833.1"/>
    <property type="molecule type" value="Genomic_DNA"/>
</dbReference>